<dbReference type="AlphaFoldDB" id="A0A543IU44"/>
<dbReference type="Proteomes" id="UP000319213">
    <property type="component" value="Unassembled WGS sequence"/>
</dbReference>
<dbReference type="EMBL" id="VFPQ01000001">
    <property type="protein sequence ID" value="TQM74100.1"/>
    <property type="molecule type" value="Genomic_DNA"/>
</dbReference>
<sequence>MAGSERFRGRSRGRREHGRLFLPAASAIALVVSLAACTRPDVGDCADIRENSLRKVDCSSPDAFYRVIAIQEDDEDRWCRDVPGTDKVYHHWSGRGTRIFNYSVCLAINIRSSTKPEGNSPKP</sequence>
<accession>A0A543IU44</accession>
<evidence type="ECO:0000313" key="2">
    <source>
        <dbReference type="Proteomes" id="UP000319213"/>
    </source>
</evidence>
<proteinExistence type="predicted"/>
<protein>
    <submittedName>
        <fullName evidence="1">Uncharacterized protein</fullName>
    </submittedName>
</protein>
<keyword evidence="2" id="KW-1185">Reference proteome</keyword>
<organism evidence="1 2">
    <name type="scientific">Thermopolyspora flexuosa</name>
    <dbReference type="NCBI Taxonomy" id="103836"/>
    <lineage>
        <taxon>Bacteria</taxon>
        <taxon>Bacillati</taxon>
        <taxon>Actinomycetota</taxon>
        <taxon>Actinomycetes</taxon>
        <taxon>Streptosporangiales</taxon>
        <taxon>Streptosporangiaceae</taxon>
        <taxon>Thermopolyspora</taxon>
    </lineage>
</organism>
<name>A0A543IU44_9ACTN</name>
<comment type="caution">
    <text evidence="1">The sequence shown here is derived from an EMBL/GenBank/DDBJ whole genome shotgun (WGS) entry which is preliminary data.</text>
</comment>
<reference evidence="1 2" key="1">
    <citation type="submission" date="2019-06" db="EMBL/GenBank/DDBJ databases">
        <title>Sequencing the genomes of 1000 actinobacteria strains.</title>
        <authorList>
            <person name="Klenk H.-P."/>
        </authorList>
    </citation>
    <scope>NUCLEOTIDE SEQUENCE [LARGE SCALE GENOMIC DNA]</scope>
    <source>
        <strain evidence="1 2">DSM 43186</strain>
    </source>
</reference>
<gene>
    <name evidence="1" type="ORF">FHX40_0762</name>
</gene>
<dbReference type="OrthoDB" id="3633278at2"/>
<evidence type="ECO:0000313" key="1">
    <source>
        <dbReference type="EMBL" id="TQM74100.1"/>
    </source>
</evidence>
<dbReference type="RefSeq" id="WP_142258321.1">
    <property type="nucleotide sequence ID" value="NZ_BMPV01000006.1"/>
</dbReference>